<accession>A0AC61S1H1</accession>
<gene>
    <name evidence="1" type="ORF">E5329_00205</name>
</gene>
<dbReference type="Proteomes" id="UP000304953">
    <property type="component" value="Unassembled WGS sequence"/>
</dbReference>
<reference evidence="1" key="1">
    <citation type="submission" date="2019-04" db="EMBL/GenBank/DDBJ databases">
        <title>Microbes associate with the intestines of laboratory mice.</title>
        <authorList>
            <person name="Navarre W."/>
            <person name="Wong E."/>
            <person name="Huang K."/>
            <person name="Tropini C."/>
            <person name="Ng K."/>
            <person name="Yu B."/>
        </authorList>
    </citation>
    <scope>NUCLEOTIDE SEQUENCE</scope>
    <source>
        <strain evidence="1">NM01_1-7b</strain>
    </source>
</reference>
<evidence type="ECO:0000313" key="2">
    <source>
        <dbReference type="Proteomes" id="UP000304953"/>
    </source>
</evidence>
<proteinExistence type="predicted"/>
<organism evidence="1 2">
    <name type="scientific">Petralouisia muris</name>
    <dbReference type="NCBI Taxonomy" id="3032872"/>
    <lineage>
        <taxon>Bacteria</taxon>
        <taxon>Bacillati</taxon>
        <taxon>Bacillota</taxon>
        <taxon>Clostridia</taxon>
        <taxon>Lachnospirales</taxon>
        <taxon>Lachnospiraceae</taxon>
        <taxon>Petralouisia</taxon>
    </lineage>
</organism>
<protein>
    <submittedName>
        <fullName evidence="1">Uncharacterized protein</fullName>
    </submittedName>
</protein>
<keyword evidence="2" id="KW-1185">Reference proteome</keyword>
<sequence length="134" mass="16086">MIEDKEKLICLEYKNGNIKNAKNPEALKQKTDTEVFWKKIAKKFYGTMFLVWACNKNQAEKTVQYVLLLECNPGLDNALKKRFVMKMVRQLPFKYNSQNKIHKRVIDDFCLVDFNEWREKYPQYPIYNMECSEV</sequence>
<comment type="caution">
    <text evidence="1">The sequence shown here is derived from an EMBL/GenBank/DDBJ whole genome shotgun (WGS) entry which is preliminary data.</text>
</comment>
<dbReference type="EMBL" id="SRYA01000001">
    <property type="protein sequence ID" value="TGY98245.1"/>
    <property type="molecule type" value="Genomic_DNA"/>
</dbReference>
<evidence type="ECO:0000313" key="1">
    <source>
        <dbReference type="EMBL" id="TGY98245.1"/>
    </source>
</evidence>
<name>A0AC61S1H1_9FIRM</name>